<dbReference type="InterPro" id="IPR041700">
    <property type="entry name" value="OMP_b-brl_3"/>
</dbReference>
<name>A0A2P8GIS2_9BACT</name>
<keyword evidence="5 8" id="KW-0732">Signal</keyword>
<dbReference type="Gene3D" id="2.170.130.10">
    <property type="entry name" value="TonB-dependent receptor, plug domain"/>
    <property type="match status" value="1"/>
</dbReference>
<feature type="chain" id="PRO_5015191214" evidence="8">
    <location>
        <begin position="29"/>
        <end position="773"/>
    </location>
</feature>
<feature type="domain" description="TonB-dependent receptor plug" evidence="9">
    <location>
        <begin position="155"/>
        <end position="224"/>
    </location>
</feature>
<dbReference type="InterPro" id="IPR013784">
    <property type="entry name" value="Carb-bd-like_fold"/>
</dbReference>
<evidence type="ECO:0000256" key="5">
    <source>
        <dbReference type="ARBA" id="ARBA00022729"/>
    </source>
</evidence>
<keyword evidence="3" id="KW-1134">Transmembrane beta strand</keyword>
<dbReference type="RefSeq" id="WP_106593524.1">
    <property type="nucleotide sequence ID" value="NZ_PYAS01000001.1"/>
</dbReference>
<keyword evidence="2" id="KW-0813">Transport</keyword>
<accession>A0A2P8GIS2</accession>
<dbReference type="EMBL" id="PYAS01000001">
    <property type="protein sequence ID" value="PSL33837.1"/>
    <property type="molecule type" value="Genomic_DNA"/>
</dbReference>
<protein>
    <submittedName>
        <fullName evidence="11">TonB-dependent receptor-like protein</fullName>
    </submittedName>
</protein>
<dbReference type="GO" id="GO:0030246">
    <property type="term" value="F:carbohydrate binding"/>
    <property type="evidence" value="ECO:0007669"/>
    <property type="project" value="InterPro"/>
</dbReference>
<dbReference type="Pfam" id="PF07715">
    <property type="entry name" value="Plug"/>
    <property type="match status" value="1"/>
</dbReference>
<dbReference type="InterPro" id="IPR037066">
    <property type="entry name" value="Plug_dom_sf"/>
</dbReference>
<reference evidence="11 12" key="1">
    <citation type="submission" date="2018-03" db="EMBL/GenBank/DDBJ databases">
        <title>Genomic Encyclopedia of Archaeal and Bacterial Type Strains, Phase II (KMG-II): from individual species to whole genera.</title>
        <authorList>
            <person name="Goeker M."/>
        </authorList>
    </citation>
    <scope>NUCLEOTIDE SEQUENCE [LARGE SCALE GENOMIC DNA]</scope>
    <source>
        <strain evidence="11 12">DSM 29057</strain>
    </source>
</reference>
<evidence type="ECO:0000256" key="7">
    <source>
        <dbReference type="ARBA" id="ARBA00023237"/>
    </source>
</evidence>
<evidence type="ECO:0000313" key="12">
    <source>
        <dbReference type="Proteomes" id="UP000241964"/>
    </source>
</evidence>
<keyword evidence="11" id="KW-0675">Receptor</keyword>
<dbReference type="Gene3D" id="2.40.170.20">
    <property type="entry name" value="TonB-dependent receptor, beta-barrel domain"/>
    <property type="match status" value="1"/>
</dbReference>
<dbReference type="GO" id="GO:0044718">
    <property type="term" value="P:siderophore transmembrane transport"/>
    <property type="evidence" value="ECO:0007669"/>
    <property type="project" value="TreeGrafter"/>
</dbReference>
<dbReference type="SUPFAM" id="SSF56935">
    <property type="entry name" value="Porins"/>
    <property type="match status" value="1"/>
</dbReference>
<dbReference type="OrthoDB" id="603275at2"/>
<evidence type="ECO:0000256" key="6">
    <source>
        <dbReference type="ARBA" id="ARBA00023136"/>
    </source>
</evidence>
<evidence type="ECO:0000313" key="11">
    <source>
        <dbReference type="EMBL" id="PSL33837.1"/>
    </source>
</evidence>
<dbReference type="GO" id="GO:0009279">
    <property type="term" value="C:cell outer membrane"/>
    <property type="evidence" value="ECO:0007669"/>
    <property type="project" value="UniProtKB-SubCell"/>
</dbReference>
<evidence type="ECO:0000259" key="9">
    <source>
        <dbReference type="Pfam" id="PF07715"/>
    </source>
</evidence>
<gene>
    <name evidence="11" type="ORF">CLV60_101206</name>
</gene>
<dbReference type="PANTHER" id="PTHR30069">
    <property type="entry name" value="TONB-DEPENDENT OUTER MEMBRANE RECEPTOR"/>
    <property type="match status" value="1"/>
</dbReference>
<dbReference type="Pfam" id="PF14905">
    <property type="entry name" value="OMP_b-brl_3"/>
    <property type="match status" value="1"/>
</dbReference>
<dbReference type="PANTHER" id="PTHR30069:SF29">
    <property type="entry name" value="HEMOGLOBIN AND HEMOGLOBIN-HAPTOGLOBIN-BINDING PROTEIN 1-RELATED"/>
    <property type="match status" value="1"/>
</dbReference>
<dbReference type="GO" id="GO:0015344">
    <property type="term" value="F:siderophore uptake transmembrane transporter activity"/>
    <property type="evidence" value="ECO:0007669"/>
    <property type="project" value="TreeGrafter"/>
</dbReference>
<keyword evidence="6" id="KW-0472">Membrane</keyword>
<dbReference type="Pfam" id="PF13715">
    <property type="entry name" value="CarbopepD_reg_2"/>
    <property type="match status" value="1"/>
</dbReference>
<proteinExistence type="predicted"/>
<evidence type="ECO:0000259" key="10">
    <source>
        <dbReference type="Pfam" id="PF14905"/>
    </source>
</evidence>
<evidence type="ECO:0000256" key="8">
    <source>
        <dbReference type="SAM" id="SignalP"/>
    </source>
</evidence>
<keyword evidence="7" id="KW-0998">Cell outer membrane</keyword>
<dbReference type="Proteomes" id="UP000241964">
    <property type="component" value="Unassembled WGS sequence"/>
</dbReference>
<sequence length="773" mass="85812">MQKCFTPRIFLVPVCTLFLLLSVRDVRAQQHAAGSVKGILMENGTRLPAPFVNVGLYARADSTLLGGTQSDDHGRFELTGIAEGKYMLRFTSVSYAAKTNAIELAESQTIDLDTVLLSDIFQALTEVTIRGEREKAKTGLSGTTFQVSARMKEVAVSGMDLLKQVPGISIDLAQNLSLEGSTKVIILVNGMERDVKYLSQLPAADIDQVEVMSNPPARYDASAARVINVVLKKDRSAGWSANVNMEAPTVKKQIYTFPSARLSYGRGKMDAFVSYSGSMGYFDIVEQSRKEASASDLRTSISSSRNERQKNWSHRFSYGLDYAFDKRNLIAFYGNFNPYSQELDGWVQARYDGRTTAKWDYFKEDTDRNLGSFHSLFYKGAPGRREGSELTADGSFYHLRAKNQSVFTDLVTGATQANLVRPRQNTFNLRVDYAVPLSKAVRLATGFQLKSNHFADKNQSSFRYEGASQALYGGVRFSKQKVSSEVSLRMERAVLGIIGGDARAFMTFLPNSAFQYQPREGASFKANYQKTLEYPGLFQLNPFQMLEDPNSYRSGNPDLRPTNVTNAGVEYSRSLGKNFIGFRIFWNNRKGAINDFTWLGEDGLLLTRFFNLGSIQQIGGQFTGTCSIGKAVQLQSYMKLFRAFAGADGAVAGQILESRQKTSYELALSASANLPYHLTLAAQFTYNSPAIDMQKTTFADPLYFISLQKSFAKAFRAGLTFALPFGRTFTYQGEEIRTQSLSGDAEDHPTDNASGFPKSILCIQQRRPTQAGE</sequence>
<keyword evidence="4" id="KW-0812">Transmembrane</keyword>
<evidence type="ECO:0000256" key="4">
    <source>
        <dbReference type="ARBA" id="ARBA00022692"/>
    </source>
</evidence>
<keyword evidence="12" id="KW-1185">Reference proteome</keyword>
<dbReference type="InterPro" id="IPR036942">
    <property type="entry name" value="Beta-barrel_TonB_sf"/>
</dbReference>
<evidence type="ECO:0000256" key="3">
    <source>
        <dbReference type="ARBA" id="ARBA00022452"/>
    </source>
</evidence>
<comment type="subcellular location">
    <subcellularLocation>
        <location evidence="1">Cell outer membrane</location>
        <topology evidence="1">Multi-pass membrane protein</topology>
    </subcellularLocation>
</comment>
<evidence type="ECO:0000256" key="2">
    <source>
        <dbReference type="ARBA" id="ARBA00022448"/>
    </source>
</evidence>
<feature type="signal peptide" evidence="8">
    <location>
        <begin position="1"/>
        <end position="28"/>
    </location>
</feature>
<organism evidence="11 12">
    <name type="scientific">Dyadobacter jiangsuensis</name>
    <dbReference type="NCBI Taxonomy" id="1591085"/>
    <lineage>
        <taxon>Bacteria</taxon>
        <taxon>Pseudomonadati</taxon>
        <taxon>Bacteroidota</taxon>
        <taxon>Cytophagia</taxon>
        <taxon>Cytophagales</taxon>
        <taxon>Spirosomataceae</taxon>
        <taxon>Dyadobacter</taxon>
    </lineage>
</organism>
<dbReference type="SUPFAM" id="SSF49452">
    <property type="entry name" value="Starch-binding domain-like"/>
    <property type="match status" value="1"/>
</dbReference>
<dbReference type="AlphaFoldDB" id="A0A2P8GIS2"/>
<dbReference type="InterPro" id="IPR012910">
    <property type="entry name" value="Plug_dom"/>
</dbReference>
<comment type="caution">
    <text evidence="11">The sequence shown here is derived from an EMBL/GenBank/DDBJ whole genome shotgun (WGS) entry which is preliminary data.</text>
</comment>
<feature type="domain" description="Outer membrane protein beta-barrel" evidence="10">
    <location>
        <begin position="386"/>
        <end position="713"/>
    </location>
</feature>
<evidence type="ECO:0000256" key="1">
    <source>
        <dbReference type="ARBA" id="ARBA00004571"/>
    </source>
</evidence>
<dbReference type="InterPro" id="IPR039426">
    <property type="entry name" value="TonB-dep_rcpt-like"/>
</dbReference>